<evidence type="ECO:0000256" key="1">
    <source>
        <dbReference type="SAM" id="MobiDB-lite"/>
    </source>
</evidence>
<proteinExistence type="predicted"/>
<dbReference type="GeneID" id="72005043"/>
<dbReference type="Proteomes" id="UP000814176">
    <property type="component" value="Unassembled WGS sequence"/>
</dbReference>
<gene>
    <name evidence="2" type="ORF">C8Q71DRAFT_770186</name>
</gene>
<accession>A0ABQ8KC75</accession>
<comment type="caution">
    <text evidence="2">The sequence shown here is derived from an EMBL/GenBank/DDBJ whole genome shotgun (WGS) entry which is preliminary data.</text>
</comment>
<dbReference type="RefSeq" id="XP_047777186.1">
    <property type="nucleotide sequence ID" value="XM_047924311.1"/>
</dbReference>
<dbReference type="EMBL" id="JADCUA010000015">
    <property type="protein sequence ID" value="KAH9834655.1"/>
    <property type="molecule type" value="Genomic_DNA"/>
</dbReference>
<keyword evidence="3" id="KW-1185">Reference proteome</keyword>
<name>A0ABQ8KC75_9APHY</name>
<organism evidence="2 3">
    <name type="scientific">Rhodofomes roseus</name>
    <dbReference type="NCBI Taxonomy" id="34475"/>
    <lineage>
        <taxon>Eukaryota</taxon>
        <taxon>Fungi</taxon>
        <taxon>Dikarya</taxon>
        <taxon>Basidiomycota</taxon>
        <taxon>Agaricomycotina</taxon>
        <taxon>Agaricomycetes</taxon>
        <taxon>Polyporales</taxon>
        <taxon>Rhodofomes</taxon>
    </lineage>
</organism>
<sequence length="255" mass="27638">MPLVGIQLTIGSFMEHSFAFRGSPDQPFMLSPRSSLTDDRCDSPAPVQALIEPHSAHASIEARHPRSPQASTLCGPGTSPDEYSAVSCTTVTFRPSATRCNLAITHGRGSRMRCSMSCLKSGIFSSPSCRRIRDSASLLVSLDTFSCEALSLYFRRTSLSRSPLSHKRTAFPPPSPFSVLVSAPPSSIQPKIDSLAFEDASLDDLRQSKSPQLVTGDCHEAQLSNICPRRVLADSNIFLAAPISPPSSIFDKRRD</sequence>
<evidence type="ECO:0000313" key="2">
    <source>
        <dbReference type="EMBL" id="KAH9834655.1"/>
    </source>
</evidence>
<reference evidence="2 3" key="1">
    <citation type="journal article" date="2021" name="Environ. Microbiol.">
        <title>Gene family expansions and transcriptome signatures uncover fungal adaptations to wood decay.</title>
        <authorList>
            <person name="Hage H."/>
            <person name="Miyauchi S."/>
            <person name="Viragh M."/>
            <person name="Drula E."/>
            <person name="Min B."/>
            <person name="Chaduli D."/>
            <person name="Navarro D."/>
            <person name="Favel A."/>
            <person name="Norest M."/>
            <person name="Lesage-Meessen L."/>
            <person name="Balint B."/>
            <person name="Merenyi Z."/>
            <person name="de Eugenio L."/>
            <person name="Morin E."/>
            <person name="Martinez A.T."/>
            <person name="Baldrian P."/>
            <person name="Stursova M."/>
            <person name="Martinez M.J."/>
            <person name="Novotny C."/>
            <person name="Magnuson J.K."/>
            <person name="Spatafora J.W."/>
            <person name="Maurice S."/>
            <person name="Pangilinan J."/>
            <person name="Andreopoulos W."/>
            <person name="LaButti K."/>
            <person name="Hundley H."/>
            <person name="Na H."/>
            <person name="Kuo A."/>
            <person name="Barry K."/>
            <person name="Lipzen A."/>
            <person name="Henrissat B."/>
            <person name="Riley R."/>
            <person name="Ahrendt S."/>
            <person name="Nagy L.G."/>
            <person name="Grigoriev I.V."/>
            <person name="Martin F."/>
            <person name="Rosso M.N."/>
        </authorList>
    </citation>
    <scope>NUCLEOTIDE SEQUENCE [LARGE SCALE GENOMIC DNA]</scope>
    <source>
        <strain evidence="2 3">CIRM-BRFM 1785</strain>
    </source>
</reference>
<protein>
    <submittedName>
        <fullName evidence="2">Uncharacterized protein</fullName>
    </submittedName>
</protein>
<feature type="region of interest" description="Disordered" evidence="1">
    <location>
        <begin position="57"/>
        <end position="76"/>
    </location>
</feature>
<evidence type="ECO:0000313" key="3">
    <source>
        <dbReference type="Proteomes" id="UP000814176"/>
    </source>
</evidence>